<keyword evidence="11 12" id="KW-0456">Lyase</keyword>
<proteinExistence type="inferred from homology"/>
<dbReference type="Pfam" id="PF02784">
    <property type="entry name" value="Orn_Arg_deC_N"/>
    <property type="match status" value="1"/>
</dbReference>
<gene>
    <name evidence="12 16" type="primary">speA</name>
    <name evidence="16" type="ORF">AMPC_06570</name>
</gene>
<dbReference type="Gene3D" id="3.20.20.10">
    <property type="entry name" value="Alanine racemase"/>
    <property type="match status" value="1"/>
</dbReference>
<evidence type="ECO:0000256" key="10">
    <source>
        <dbReference type="ARBA" id="ARBA00023115"/>
    </source>
</evidence>
<evidence type="ECO:0000256" key="7">
    <source>
        <dbReference type="ARBA" id="ARBA00022842"/>
    </source>
</evidence>
<evidence type="ECO:0000256" key="1">
    <source>
        <dbReference type="ARBA" id="ARBA00001933"/>
    </source>
</evidence>
<comment type="cofactor">
    <cofactor evidence="2 12">
        <name>Mg(2+)</name>
        <dbReference type="ChEBI" id="CHEBI:18420"/>
    </cofactor>
</comment>
<keyword evidence="17" id="KW-1185">Reference proteome</keyword>
<dbReference type="EMBL" id="AP025592">
    <property type="protein sequence ID" value="BDG07544.1"/>
    <property type="molecule type" value="Genomic_DNA"/>
</dbReference>
<evidence type="ECO:0000256" key="11">
    <source>
        <dbReference type="ARBA" id="ARBA00023239"/>
    </source>
</evidence>
<protein>
    <recommendedName>
        <fullName evidence="12">Biosynthetic arginine decarboxylase</fullName>
        <shortName evidence="12">ADC</shortName>
        <ecNumber evidence="12">4.1.1.19</ecNumber>
    </recommendedName>
</protein>
<keyword evidence="6 12" id="KW-0210">Decarboxylase</keyword>
<feature type="domain" description="Orn/DAP/Arg decarboxylase 2 N-terminal" evidence="13">
    <location>
        <begin position="90"/>
        <end position="358"/>
    </location>
</feature>
<dbReference type="InterPro" id="IPR009006">
    <property type="entry name" value="Ala_racemase/Decarboxylase_C"/>
</dbReference>
<comment type="similarity">
    <text evidence="4 12">Belongs to the Orn/Lys/Arg decarboxylase class-II family. SpeA subfamily.</text>
</comment>
<dbReference type="InterPro" id="IPR029066">
    <property type="entry name" value="PLP-binding_barrel"/>
</dbReference>
<dbReference type="InterPro" id="IPR022653">
    <property type="entry name" value="De-COase2_pyr-phos_BS"/>
</dbReference>
<dbReference type="NCBIfam" id="NF003763">
    <property type="entry name" value="PRK05354.1"/>
    <property type="match status" value="1"/>
</dbReference>
<dbReference type="SUPFAM" id="SSF50621">
    <property type="entry name" value="Alanine racemase C-terminal domain-like"/>
    <property type="match status" value="1"/>
</dbReference>
<comment type="function">
    <text evidence="3 12">Catalyzes the biosynthesis of agmatine from arginine.</text>
</comment>
<dbReference type="Gene3D" id="1.20.58.930">
    <property type="match status" value="1"/>
</dbReference>
<dbReference type="InterPro" id="IPR022657">
    <property type="entry name" value="De-COase2_CS"/>
</dbReference>
<feature type="domain" description="Arginine decarboxylase helical bundle" evidence="14">
    <location>
        <begin position="387"/>
        <end position="467"/>
    </location>
</feature>
<feature type="domain" description="Arginine decarboxylase C-terminal helical" evidence="15">
    <location>
        <begin position="598"/>
        <end position="651"/>
    </location>
</feature>
<dbReference type="Gene3D" id="1.10.287.3440">
    <property type="match status" value="1"/>
</dbReference>
<evidence type="ECO:0000256" key="6">
    <source>
        <dbReference type="ARBA" id="ARBA00022793"/>
    </source>
</evidence>
<evidence type="ECO:0000259" key="14">
    <source>
        <dbReference type="Pfam" id="PF17810"/>
    </source>
</evidence>
<dbReference type="RefSeq" id="WP_248344325.1">
    <property type="nucleotide sequence ID" value="NZ_AP025592.1"/>
</dbReference>
<comment type="cofactor">
    <cofactor evidence="1 12">
        <name>pyridoxal 5'-phosphate</name>
        <dbReference type="ChEBI" id="CHEBI:597326"/>
    </cofactor>
</comment>
<dbReference type="SUPFAM" id="SSF51419">
    <property type="entry name" value="PLP-binding barrel"/>
    <property type="match status" value="1"/>
</dbReference>
<feature type="modified residue" description="N6-(pyridoxal phosphate)lysine" evidence="12">
    <location>
        <position position="115"/>
    </location>
</feature>
<evidence type="ECO:0000256" key="3">
    <source>
        <dbReference type="ARBA" id="ARBA00002257"/>
    </source>
</evidence>
<evidence type="ECO:0000259" key="13">
    <source>
        <dbReference type="Pfam" id="PF02784"/>
    </source>
</evidence>
<evidence type="ECO:0000256" key="12">
    <source>
        <dbReference type="HAMAP-Rule" id="MF_01417"/>
    </source>
</evidence>
<dbReference type="EC" id="4.1.1.19" evidence="12"/>
<evidence type="ECO:0000256" key="4">
    <source>
        <dbReference type="ARBA" id="ARBA00008357"/>
    </source>
</evidence>
<evidence type="ECO:0000256" key="2">
    <source>
        <dbReference type="ARBA" id="ARBA00001946"/>
    </source>
</evidence>
<dbReference type="HAMAP" id="MF_01417">
    <property type="entry name" value="SpeA"/>
    <property type="match status" value="1"/>
</dbReference>
<evidence type="ECO:0000256" key="5">
    <source>
        <dbReference type="ARBA" id="ARBA00022723"/>
    </source>
</evidence>
<evidence type="ECO:0000313" key="17">
    <source>
        <dbReference type="Proteomes" id="UP001162734"/>
    </source>
</evidence>
<dbReference type="PROSITE" id="PS00878">
    <property type="entry name" value="ODR_DC_2_1"/>
    <property type="match status" value="1"/>
</dbReference>
<name>A0ABM7X6T5_9BACT</name>
<dbReference type="CDD" id="cd06830">
    <property type="entry name" value="PLPDE_III_ADC"/>
    <property type="match status" value="1"/>
</dbReference>
<comment type="catalytic activity">
    <reaction evidence="12">
        <text>L-arginine + H(+) = agmatine + CO2</text>
        <dbReference type="Rhea" id="RHEA:17641"/>
        <dbReference type="ChEBI" id="CHEBI:15378"/>
        <dbReference type="ChEBI" id="CHEBI:16526"/>
        <dbReference type="ChEBI" id="CHEBI:32682"/>
        <dbReference type="ChEBI" id="CHEBI:58145"/>
        <dbReference type="EC" id="4.1.1.19"/>
    </reaction>
</comment>
<dbReference type="PIRSF" id="PIRSF001336">
    <property type="entry name" value="Arg_decrbxlase"/>
    <property type="match status" value="1"/>
</dbReference>
<dbReference type="InterPro" id="IPR022644">
    <property type="entry name" value="De-COase2_N"/>
</dbReference>
<dbReference type="NCBIfam" id="TIGR01273">
    <property type="entry name" value="speA"/>
    <property type="match status" value="1"/>
</dbReference>
<dbReference type="InterPro" id="IPR041128">
    <property type="entry name" value="Arg_decarbox_C"/>
</dbReference>
<comment type="caution">
    <text evidence="12">Lacks conserved residue(s) required for the propagation of feature annotation.</text>
</comment>
<dbReference type="Proteomes" id="UP001162734">
    <property type="component" value="Chromosome"/>
</dbReference>
<evidence type="ECO:0000256" key="8">
    <source>
        <dbReference type="ARBA" id="ARBA00022898"/>
    </source>
</evidence>
<sequence length="654" mass="72914">MTFPEPKSDATVATKPAKWSIDHAAQYYNVTGWGAGFFSINEKGHMVVHPMGPGGPTIDVMDVVEDIQERRLGFPCVVRFQDVLRARVKSINETFGRAIAELGYGGRYYGVFPIKVNQMREVVEEVLDAGAPYHYGLEAGSKGELLIVLAMNTDPEAITVCNGYKDEEFLRLALLGRKLGRKIVVVIEKLSELPHLLRLSDEMQVEPMIGLRVKLTTKGTGKWEGSSGDFAKFGLTVPELIDAVRILKEKGRESCARLLHFHVGSQLTEIRVVKDAVNEGARVYAKLRKMGLPIDYFDMGGGLGVDYVGSHSAGFSSSMNYTLEEYVSDVVYNVQRICKDEEVPEPNIVSESGRAITAHHACVLMNVFGSIEIGSPEEIALASQPRPDEPDVVREMREIVDSLSPRNKAEAYHDAAAKKEEALQMFKLGILGLEERALVETLFWKLCHGLVALNRGKKRLPRDTRDLGDKIADQYMANFSLFQSAPDHWAFDQLFPVVPLHRLGEAPTRDCTIVDITCDSDGKIEQFIEGEGVDETLSLHPLRNGEPYFIGLFMTGAYQDVMGDMHNLFGRVNEVHVFVDDEDPEDFYIEEVIPGDTVKDVLASVQYDTPDLARRVKGALDQRVKEGVLRPKEGVQLQDFYESVMRGYTYLSGL</sequence>
<evidence type="ECO:0000256" key="9">
    <source>
        <dbReference type="ARBA" id="ARBA00023066"/>
    </source>
</evidence>
<keyword evidence="8 12" id="KW-0663">Pyridoxal phosphate</keyword>
<dbReference type="PANTHER" id="PTHR43295">
    <property type="entry name" value="ARGININE DECARBOXYLASE"/>
    <property type="match status" value="1"/>
</dbReference>
<accession>A0ABM7X6T5</accession>
<dbReference type="InterPro" id="IPR000183">
    <property type="entry name" value="Orn/DAP/Arg_de-COase"/>
</dbReference>
<dbReference type="InterPro" id="IPR002985">
    <property type="entry name" value="Arg_decrbxlase"/>
</dbReference>
<organism evidence="16 17">
    <name type="scientific">Anaeromyxobacter paludicola</name>
    <dbReference type="NCBI Taxonomy" id="2918171"/>
    <lineage>
        <taxon>Bacteria</taxon>
        <taxon>Pseudomonadati</taxon>
        <taxon>Myxococcota</taxon>
        <taxon>Myxococcia</taxon>
        <taxon>Myxococcales</taxon>
        <taxon>Cystobacterineae</taxon>
        <taxon>Anaeromyxobacteraceae</taxon>
        <taxon>Anaeromyxobacter</taxon>
    </lineage>
</organism>
<keyword evidence="7 12" id="KW-0460">Magnesium</keyword>
<keyword evidence="5 12" id="KW-0479">Metal-binding</keyword>
<dbReference type="PANTHER" id="PTHR43295:SF9">
    <property type="entry name" value="BIOSYNTHETIC ARGININE DECARBOXYLASE"/>
    <property type="match status" value="1"/>
</dbReference>
<keyword evidence="9 12" id="KW-0745">Spermidine biosynthesis</keyword>
<dbReference type="Pfam" id="PF17810">
    <property type="entry name" value="Arg_decarb_HB"/>
    <property type="match status" value="1"/>
</dbReference>
<comment type="pathway">
    <text evidence="12">Amine and polyamine biosynthesis; agmatine biosynthesis; agmatine from L-arginine: step 1/1.</text>
</comment>
<dbReference type="Pfam" id="PF17944">
    <property type="entry name" value="Arg_decarbox_C"/>
    <property type="match status" value="1"/>
</dbReference>
<dbReference type="Gene3D" id="2.40.37.10">
    <property type="entry name" value="Lyase, Ornithine Decarboxylase, Chain A, domain 1"/>
    <property type="match status" value="1"/>
</dbReference>
<keyword evidence="10 12" id="KW-0620">Polyamine biosynthesis</keyword>
<reference evidence="17" key="1">
    <citation type="journal article" date="2022" name="Int. J. Syst. Evol. Microbiol.">
        <title>Anaeromyxobacter oryzae sp. nov., Anaeromyxobacter diazotrophicus sp. nov. and Anaeromyxobacter paludicola sp. nov., isolated from paddy soils.</title>
        <authorList>
            <person name="Itoh H."/>
            <person name="Xu Z."/>
            <person name="Mise K."/>
            <person name="Masuda Y."/>
            <person name="Ushijima N."/>
            <person name="Hayakawa C."/>
            <person name="Shiratori Y."/>
            <person name="Senoo K."/>
        </authorList>
    </citation>
    <scope>NUCLEOTIDE SEQUENCE [LARGE SCALE GENOMIC DNA]</scope>
    <source>
        <strain evidence="17">Red630</strain>
    </source>
</reference>
<dbReference type="InterPro" id="IPR040634">
    <property type="entry name" value="Arg_decarb_HB"/>
</dbReference>
<evidence type="ECO:0000313" key="16">
    <source>
        <dbReference type="EMBL" id="BDG07544.1"/>
    </source>
</evidence>
<dbReference type="PRINTS" id="PR01180">
    <property type="entry name" value="ARGDCRBXLASE"/>
</dbReference>
<dbReference type="PROSITE" id="PS00879">
    <property type="entry name" value="ODR_DC_2_2"/>
    <property type="match status" value="1"/>
</dbReference>
<dbReference type="PRINTS" id="PR01179">
    <property type="entry name" value="ODADCRBXLASE"/>
</dbReference>
<evidence type="ECO:0000259" key="15">
    <source>
        <dbReference type="Pfam" id="PF17944"/>
    </source>
</evidence>